<organism evidence="1 2">
    <name type="scientific">Stegodyphus mimosarum</name>
    <name type="common">African social velvet spider</name>
    <dbReference type="NCBI Taxonomy" id="407821"/>
    <lineage>
        <taxon>Eukaryota</taxon>
        <taxon>Metazoa</taxon>
        <taxon>Ecdysozoa</taxon>
        <taxon>Arthropoda</taxon>
        <taxon>Chelicerata</taxon>
        <taxon>Arachnida</taxon>
        <taxon>Araneae</taxon>
        <taxon>Araneomorphae</taxon>
        <taxon>Entelegynae</taxon>
        <taxon>Eresoidea</taxon>
        <taxon>Eresidae</taxon>
        <taxon>Stegodyphus</taxon>
    </lineage>
</organism>
<dbReference type="EMBL" id="KK115172">
    <property type="protein sequence ID" value="KFM64353.1"/>
    <property type="molecule type" value="Genomic_DNA"/>
</dbReference>
<sequence>MAVQSSKREIRPCGNVCRSTTELRLLLSVVLPDDQL</sequence>
<reference evidence="1 2" key="1">
    <citation type="submission" date="2013-11" db="EMBL/GenBank/DDBJ databases">
        <title>Genome sequencing of Stegodyphus mimosarum.</title>
        <authorList>
            <person name="Bechsgaard J."/>
        </authorList>
    </citation>
    <scope>NUCLEOTIDE SEQUENCE [LARGE SCALE GENOMIC DNA]</scope>
</reference>
<proteinExistence type="predicted"/>
<dbReference type="Proteomes" id="UP000054359">
    <property type="component" value="Unassembled WGS sequence"/>
</dbReference>
<name>A0A087TGW4_STEMI</name>
<accession>A0A087TGW4</accession>
<protein>
    <submittedName>
        <fullName evidence="1">Uncharacterized protein</fullName>
    </submittedName>
</protein>
<dbReference type="AlphaFoldDB" id="A0A087TGW4"/>
<gene>
    <name evidence="1" type="ORF">X975_25065</name>
</gene>
<evidence type="ECO:0000313" key="1">
    <source>
        <dbReference type="EMBL" id="KFM64353.1"/>
    </source>
</evidence>
<feature type="non-terminal residue" evidence="1">
    <location>
        <position position="36"/>
    </location>
</feature>
<evidence type="ECO:0000313" key="2">
    <source>
        <dbReference type="Proteomes" id="UP000054359"/>
    </source>
</evidence>
<keyword evidence="2" id="KW-1185">Reference proteome</keyword>